<dbReference type="InterPro" id="IPR005901">
    <property type="entry name" value="GLPGLI"/>
</dbReference>
<reference evidence="1 2" key="1">
    <citation type="journal article" date="2014" name="Int. J. Syst. Evol. Microbiol.">
        <title>Complete genome sequence of Corynebacterium casei LMG S-19264T (=DSM 44701T), isolated from a smear-ripened cheese.</title>
        <authorList>
            <consortium name="US DOE Joint Genome Institute (JGI-PGF)"/>
            <person name="Walter F."/>
            <person name="Albersmeier A."/>
            <person name="Kalinowski J."/>
            <person name="Ruckert C."/>
        </authorList>
    </citation>
    <scope>NUCLEOTIDE SEQUENCE [LARGE SCALE GENOMIC DNA]</scope>
    <source>
        <strain evidence="1 2">KCTC 12285</strain>
    </source>
</reference>
<dbReference type="Proteomes" id="UP000601108">
    <property type="component" value="Unassembled WGS sequence"/>
</dbReference>
<gene>
    <name evidence="1" type="ORF">GCM10007384_24960</name>
</gene>
<evidence type="ECO:0000313" key="1">
    <source>
        <dbReference type="EMBL" id="GGX22758.1"/>
    </source>
</evidence>
<dbReference type="EMBL" id="BMWS01000016">
    <property type="protein sequence ID" value="GGX22758.1"/>
    <property type="molecule type" value="Genomic_DNA"/>
</dbReference>
<keyword evidence="2" id="KW-1185">Reference proteome</keyword>
<dbReference type="AlphaFoldDB" id="A0A918JVW6"/>
<sequence>MKSEEIKWELINETKKIGKYNCYKAKYKEIIAWYAPEIPLQFGPVGFGGLPGLIIHLEYGGFVDFSVKSLDLNLKKDIVIKNLRKEN</sequence>
<name>A0A918JVW6_9FLAO</name>
<evidence type="ECO:0000313" key="2">
    <source>
        <dbReference type="Proteomes" id="UP000601108"/>
    </source>
</evidence>
<protein>
    <recommendedName>
        <fullName evidence="3">GLPGLI family protein</fullName>
    </recommendedName>
</protein>
<dbReference type="NCBIfam" id="TIGR01200">
    <property type="entry name" value="GLPGLI"/>
    <property type="match status" value="1"/>
</dbReference>
<proteinExistence type="predicted"/>
<accession>A0A918JVW6</accession>
<dbReference type="Pfam" id="PF09697">
    <property type="entry name" value="Porph_ging"/>
    <property type="match status" value="1"/>
</dbReference>
<organism evidence="1 2">
    <name type="scientific">Aquimarina muelleri</name>
    <dbReference type="NCBI Taxonomy" id="279356"/>
    <lineage>
        <taxon>Bacteria</taxon>
        <taxon>Pseudomonadati</taxon>
        <taxon>Bacteroidota</taxon>
        <taxon>Flavobacteriia</taxon>
        <taxon>Flavobacteriales</taxon>
        <taxon>Flavobacteriaceae</taxon>
        <taxon>Aquimarina</taxon>
    </lineage>
</organism>
<evidence type="ECO:0008006" key="3">
    <source>
        <dbReference type="Google" id="ProtNLM"/>
    </source>
</evidence>
<comment type="caution">
    <text evidence="1">The sequence shown here is derived from an EMBL/GenBank/DDBJ whole genome shotgun (WGS) entry which is preliminary data.</text>
</comment>